<gene>
    <name evidence="4" type="ORF">CA982_08640</name>
</gene>
<dbReference type="InterPro" id="IPR058333">
    <property type="entry name" value="DUF8020"/>
</dbReference>
<dbReference type="AlphaFoldDB" id="A0A243QBL1"/>
<name>A0A243QBL1_9ACTN</name>
<evidence type="ECO:0000313" key="4">
    <source>
        <dbReference type="EMBL" id="OUC79142.1"/>
    </source>
</evidence>
<organism evidence="4 5">
    <name type="scientific">Gordonia lacunae</name>
    <dbReference type="NCBI Taxonomy" id="417102"/>
    <lineage>
        <taxon>Bacteria</taxon>
        <taxon>Bacillati</taxon>
        <taxon>Actinomycetota</taxon>
        <taxon>Actinomycetes</taxon>
        <taxon>Mycobacteriales</taxon>
        <taxon>Gordoniaceae</taxon>
        <taxon>Gordonia</taxon>
    </lineage>
</organism>
<feature type="transmembrane region" description="Helical" evidence="1">
    <location>
        <begin position="151"/>
        <end position="181"/>
    </location>
</feature>
<feature type="signal peptide" evidence="2">
    <location>
        <begin position="1"/>
        <end position="24"/>
    </location>
</feature>
<keyword evidence="1" id="KW-1133">Transmembrane helix</keyword>
<evidence type="ECO:0000313" key="5">
    <source>
        <dbReference type="Proteomes" id="UP000194632"/>
    </source>
</evidence>
<dbReference type="Pfam" id="PF26059">
    <property type="entry name" value="DUF8020"/>
    <property type="match status" value="1"/>
</dbReference>
<keyword evidence="2" id="KW-0732">Signal</keyword>
<comment type="caution">
    <text evidence="4">The sequence shown here is derived from an EMBL/GenBank/DDBJ whole genome shotgun (WGS) entry which is preliminary data.</text>
</comment>
<evidence type="ECO:0000256" key="1">
    <source>
        <dbReference type="SAM" id="Phobius"/>
    </source>
</evidence>
<sequence>MKRIRLLAVMALAISALTISFGTANGTPAPAVPSHHSIASADGTSIVSQLRNATFVAGDRELQVLDARGRTIERIGLVLPFDGAAVPVRAQVSADRTQATFTPILSPEARAAIAAGVRPASAKKDRAYQQMIWHITNGWNRGGNVTTAIGALAGLVIGCIIIVGCVWGAGVGAAIGAVIGINNGDPRAGQSILDWINTP</sequence>
<keyword evidence="5" id="KW-1185">Reference proteome</keyword>
<evidence type="ECO:0000256" key="2">
    <source>
        <dbReference type="SAM" id="SignalP"/>
    </source>
</evidence>
<dbReference type="Proteomes" id="UP000194632">
    <property type="component" value="Unassembled WGS sequence"/>
</dbReference>
<dbReference type="RefSeq" id="WP_086534939.1">
    <property type="nucleotide sequence ID" value="NZ_NGFO01000008.1"/>
</dbReference>
<protein>
    <recommendedName>
        <fullName evidence="3">DUF8020 domain-containing protein</fullName>
    </recommendedName>
</protein>
<dbReference type="EMBL" id="NGFO01000008">
    <property type="protein sequence ID" value="OUC79142.1"/>
    <property type="molecule type" value="Genomic_DNA"/>
</dbReference>
<evidence type="ECO:0000259" key="3">
    <source>
        <dbReference type="Pfam" id="PF26059"/>
    </source>
</evidence>
<dbReference type="OrthoDB" id="4373034at2"/>
<feature type="chain" id="PRO_5038574569" description="DUF8020 domain-containing protein" evidence="2">
    <location>
        <begin position="25"/>
        <end position="199"/>
    </location>
</feature>
<keyword evidence="1" id="KW-0812">Transmembrane</keyword>
<accession>A0A243QBL1</accession>
<keyword evidence="1" id="KW-0472">Membrane</keyword>
<reference evidence="4 5" key="1">
    <citation type="submission" date="2017-05" db="EMBL/GenBank/DDBJ databases">
        <title>Biotechnological potential of actinobacteria isolated from South African environments.</title>
        <authorList>
            <person name="Le Roes-Hill M."/>
            <person name="Prins A."/>
            <person name="Durrell K.A."/>
        </authorList>
    </citation>
    <scope>NUCLEOTIDE SEQUENCE [LARGE SCALE GENOMIC DNA]</scope>
    <source>
        <strain evidence="4">BS2</strain>
    </source>
</reference>
<feature type="domain" description="DUF8020" evidence="3">
    <location>
        <begin position="39"/>
        <end position="104"/>
    </location>
</feature>
<proteinExistence type="predicted"/>